<keyword evidence="2" id="KW-1185">Reference proteome</keyword>
<sequence length="59" mass="6914">MKSFSIKIVCQIDSIAPTKLNLFCFKIIINSLRKNLNHIAQSIMFRLLWEKSLKQSIFT</sequence>
<reference evidence="1 2" key="1">
    <citation type="journal article" date="2018" name="Sci. Rep.">
        <title>Genomic signatures of local adaptation to the degree of environmental predictability in rotifers.</title>
        <authorList>
            <person name="Franch-Gras L."/>
            <person name="Hahn C."/>
            <person name="Garcia-Roger E.M."/>
            <person name="Carmona M.J."/>
            <person name="Serra M."/>
            <person name="Gomez A."/>
        </authorList>
    </citation>
    <scope>NUCLEOTIDE SEQUENCE [LARGE SCALE GENOMIC DNA]</scope>
    <source>
        <strain evidence="1">HYR1</strain>
    </source>
</reference>
<dbReference type="AlphaFoldDB" id="A0A3M7S8H3"/>
<name>A0A3M7S8H3_BRAPC</name>
<protein>
    <submittedName>
        <fullName evidence="1">Uncharacterized protein</fullName>
    </submittedName>
</protein>
<evidence type="ECO:0000313" key="1">
    <source>
        <dbReference type="EMBL" id="RNA31947.1"/>
    </source>
</evidence>
<organism evidence="1 2">
    <name type="scientific">Brachionus plicatilis</name>
    <name type="common">Marine rotifer</name>
    <name type="synonym">Brachionus muelleri</name>
    <dbReference type="NCBI Taxonomy" id="10195"/>
    <lineage>
        <taxon>Eukaryota</taxon>
        <taxon>Metazoa</taxon>
        <taxon>Spiralia</taxon>
        <taxon>Gnathifera</taxon>
        <taxon>Rotifera</taxon>
        <taxon>Eurotatoria</taxon>
        <taxon>Monogononta</taxon>
        <taxon>Pseudotrocha</taxon>
        <taxon>Ploima</taxon>
        <taxon>Brachionidae</taxon>
        <taxon>Brachionus</taxon>
    </lineage>
</organism>
<comment type="caution">
    <text evidence="1">The sequence shown here is derived from an EMBL/GenBank/DDBJ whole genome shotgun (WGS) entry which is preliminary data.</text>
</comment>
<dbReference type="Proteomes" id="UP000276133">
    <property type="component" value="Unassembled WGS sequence"/>
</dbReference>
<gene>
    <name evidence="1" type="ORF">BpHYR1_051290</name>
</gene>
<evidence type="ECO:0000313" key="2">
    <source>
        <dbReference type="Proteomes" id="UP000276133"/>
    </source>
</evidence>
<accession>A0A3M7S8H3</accession>
<dbReference type="EMBL" id="REGN01001878">
    <property type="protein sequence ID" value="RNA31947.1"/>
    <property type="molecule type" value="Genomic_DNA"/>
</dbReference>
<proteinExistence type="predicted"/>